<protein>
    <submittedName>
        <fullName evidence="1">Uncharacterized protein</fullName>
    </submittedName>
</protein>
<dbReference type="RefSeq" id="WP_029312762.1">
    <property type="nucleotide sequence ID" value="NZ_FTNE01000026.1"/>
</dbReference>
<gene>
    <name evidence="1" type="ORF">SAMN05421828_12619</name>
</gene>
<evidence type="ECO:0000313" key="2">
    <source>
        <dbReference type="Proteomes" id="UP000186308"/>
    </source>
</evidence>
<keyword evidence="2" id="KW-1185">Reference proteome</keyword>
<name>A0A8G2CN24_ACIRU</name>
<dbReference type="Proteomes" id="UP000186308">
    <property type="component" value="Unassembled WGS sequence"/>
</dbReference>
<comment type="caution">
    <text evidence="1">The sequence shown here is derived from an EMBL/GenBank/DDBJ whole genome shotgun (WGS) entry which is preliminary data.</text>
</comment>
<sequence>MVLILVFGDWRRPGGDWIGHLGRARHTDRRGGRWFGFVVRGFARGWLRDGEDGRAFDAEGFEQGAEDAADCGIGFDQFGHGGVGEQIAELLGGVSDGGGHVVRAGENAGEPAEAIRQGGAFGAIGFFWREALPARGGAAQYSARKAGGDAGEALPDGDDLGPRKVLRVALVDGDFGQHRHDEGEAAEE</sequence>
<evidence type="ECO:0000313" key="1">
    <source>
        <dbReference type="EMBL" id="SIR35756.1"/>
    </source>
</evidence>
<accession>A0A8G2CN24</accession>
<reference evidence="1 2" key="1">
    <citation type="submission" date="2017-01" db="EMBL/GenBank/DDBJ databases">
        <authorList>
            <person name="Varghese N."/>
            <person name="Submissions S."/>
        </authorList>
    </citation>
    <scope>NUCLEOTIDE SEQUENCE [LARGE SCALE GENOMIC DNA]</scope>
    <source>
        <strain evidence="1 2">ATCC 35905</strain>
    </source>
</reference>
<organism evidence="1 2">
    <name type="scientific">Acidiphilium rubrum</name>
    <dbReference type="NCBI Taxonomy" id="526"/>
    <lineage>
        <taxon>Bacteria</taxon>
        <taxon>Pseudomonadati</taxon>
        <taxon>Pseudomonadota</taxon>
        <taxon>Alphaproteobacteria</taxon>
        <taxon>Acetobacterales</taxon>
        <taxon>Acidocellaceae</taxon>
        <taxon>Acidiphilium</taxon>
    </lineage>
</organism>
<dbReference type="EMBL" id="FTNE01000026">
    <property type="protein sequence ID" value="SIR35756.1"/>
    <property type="molecule type" value="Genomic_DNA"/>
</dbReference>
<proteinExistence type="predicted"/>
<dbReference type="AlphaFoldDB" id="A0A8G2CN24"/>